<reference evidence="1" key="2">
    <citation type="submission" date="2023-03" db="EMBL/GenBank/DDBJ databases">
        <authorList>
            <person name="Zhang Z."/>
        </authorList>
    </citation>
    <scope>NUCLEOTIDE SEQUENCE</scope>
    <source>
        <strain evidence="1">DSA</strain>
    </source>
</reference>
<organism evidence="1 2">
    <name type="scientific">Desulforamulus aquiferis</name>
    <dbReference type="NCBI Taxonomy" id="1397668"/>
    <lineage>
        <taxon>Bacteria</taxon>
        <taxon>Bacillati</taxon>
        <taxon>Bacillota</taxon>
        <taxon>Clostridia</taxon>
        <taxon>Eubacteriales</taxon>
        <taxon>Peptococcaceae</taxon>
        <taxon>Desulforamulus</taxon>
    </lineage>
</organism>
<sequence length="188" mass="21390">MQDKVRQIKNINNRLDKVMYFTAVLTKELEAYGIKPILVGGGALEFYTQGSYMTLDIDLVLRGREQAQGILDKMGFTKGPGEKSWYSEELELSVEIPDDTLAGSMERLTIVDLDDDLVVYVIGVEDLIIDRLNAYKWRKSLSDGEWAVAAMVIHFDELDFAYLTLRSEEELIEDVLEEIIKKAKDIMG</sequence>
<dbReference type="Proteomes" id="UP001172911">
    <property type="component" value="Unassembled WGS sequence"/>
</dbReference>
<name>A0AAW7ZCA5_9FIRM</name>
<proteinExistence type="predicted"/>
<evidence type="ECO:0000313" key="1">
    <source>
        <dbReference type="EMBL" id="MDO7786913.1"/>
    </source>
</evidence>
<dbReference type="RefSeq" id="WP_304542027.1">
    <property type="nucleotide sequence ID" value="NZ_JARPTC010000009.1"/>
</dbReference>
<accession>A0AAW7ZCA5</accession>
<reference evidence="1" key="1">
    <citation type="journal article" date="2023" name="J. Hazard. Mater.">
        <title>Anaerobic biodegradation of pyrene and benzo[a]pyrene by a new sulfate-reducing Desulforamulus aquiferis strain DSA.</title>
        <authorList>
            <person name="Zhang Z."/>
            <person name="Sun J."/>
            <person name="Gong X."/>
            <person name="Wang C."/>
            <person name="Wang H."/>
        </authorList>
    </citation>
    <scope>NUCLEOTIDE SEQUENCE</scope>
    <source>
        <strain evidence="1">DSA</strain>
    </source>
</reference>
<protein>
    <submittedName>
        <fullName evidence="1">UbiD family decarboxylase</fullName>
    </submittedName>
</protein>
<gene>
    <name evidence="1" type="ORF">P6N53_06720</name>
</gene>
<comment type="caution">
    <text evidence="1">The sequence shown here is derived from an EMBL/GenBank/DDBJ whole genome shotgun (WGS) entry which is preliminary data.</text>
</comment>
<evidence type="ECO:0000313" key="2">
    <source>
        <dbReference type="Proteomes" id="UP001172911"/>
    </source>
</evidence>
<keyword evidence="2" id="KW-1185">Reference proteome</keyword>
<dbReference type="AlphaFoldDB" id="A0AAW7ZCA5"/>
<dbReference type="EMBL" id="JARPTC010000009">
    <property type="protein sequence ID" value="MDO7786913.1"/>
    <property type="molecule type" value="Genomic_DNA"/>
</dbReference>